<dbReference type="Proteomes" id="UP000199245">
    <property type="component" value="Unassembled WGS sequence"/>
</dbReference>
<dbReference type="EMBL" id="FMZW01000004">
    <property type="protein sequence ID" value="SDC71360.1"/>
    <property type="molecule type" value="Genomic_DNA"/>
</dbReference>
<gene>
    <name evidence="6" type="ORF">SAMN05216337_1004251</name>
</gene>
<dbReference type="RefSeq" id="WP_092080680.1">
    <property type="nucleotide sequence ID" value="NZ_FMZW01000004.1"/>
</dbReference>
<dbReference type="GO" id="GO:0009403">
    <property type="term" value="P:toxin biosynthetic process"/>
    <property type="evidence" value="ECO:0007669"/>
    <property type="project" value="InterPro"/>
</dbReference>
<evidence type="ECO:0000313" key="7">
    <source>
        <dbReference type="Proteomes" id="UP000199245"/>
    </source>
</evidence>
<evidence type="ECO:0000256" key="2">
    <source>
        <dbReference type="ARBA" id="ARBA00022692"/>
    </source>
</evidence>
<dbReference type="InterPro" id="IPR003825">
    <property type="entry name" value="Colicin-V_CvpA"/>
</dbReference>
<proteinExistence type="predicted"/>
<reference evidence="6 7" key="1">
    <citation type="submission" date="2016-10" db="EMBL/GenBank/DDBJ databases">
        <authorList>
            <person name="de Groot N.N."/>
        </authorList>
    </citation>
    <scope>NUCLEOTIDE SEQUENCE [LARGE SCALE GENOMIC DNA]</scope>
    <source>
        <strain evidence="6 7">R5</strain>
    </source>
</reference>
<accession>A0A1G6NTM8</accession>
<evidence type="ECO:0000313" key="6">
    <source>
        <dbReference type="EMBL" id="SDC71360.1"/>
    </source>
</evidence>
<organism evidence="6 7">
    <name type="scientific">Bradyrhizobium brasilense</name>
    <dbReference type="NCBI Taxonomy" id="1419277"/>
    <lineage>
        <taxon>Bacteria</taxon>
        <taxon>Pseudomonadati</taxon>
        <taxon>Pseudomonadota</taxon>
        <taxon>Alphaproteobacteria</taxon>
        <taxon>Hyphomicrobiales</taxon>
        <taxon>Nitrobacteraceae</taxon>
        <taxon>Bradyrhizobium</taxon>
    </lineage>
</organism>
<keyword evidence="4 5" id="KW-0472">Membrane</keyword>
<keyword evidence="2 5" id="KW-0812">Transmembrane</keyword>
<evidence type="ECO:0000256" key="4">
    <source>
        <dbReference type="ARBA" id="ARBA00023136"/>
    </source>
</evidence>
<dbReference type="InterPro" id="IPR052719">
    <property type="entry name" value="CvpA-like"/>
</dbReference>
<dbReference type="Pfam" id="PF02674">
    <property type="entry name" value="Colicin_V"/>
    <property type="match status" value="1"/>
</dbReference>
<feature type="transmembrane region" description="Helical" evidence="5">
    <location>
        <begin position="103"/>
        <end position="121"/>
    </location>
</feature>
<protein>
    <submittedName>
        <fullName evidence="6">Membrane protein required for colicin V production</fullName>
    </submittedName>
</protein>
<feature type="transmembrane region" description="Helical" evidence="5">
    <location>
        <begin position="32"/>
        <end position="53"/>
    </location>
</feature>
<dbReference type="PANTHER" id="PTHR36926">
    <property type="entry name" value="COLICIN V PRODUCTION PROTEIN"/>
    <property type="match status" value="1"/>
</dbReference>
<dbReference type="PANTHER" id="PTHR36926:SF1">
    <property type="entry name" value="COLICIN V PRODUCTION PROTEIN"/>
    <property type="match status" value="1"/>
</dbReference>
<evidence type="ECO:0000256" key="5">
    <source>
        <dbReference type="SAM" id="Phobius"/>
    </source>
</evidence>
<feature type="transmembrane region" description="Helical" evidence="5">
    <location>
        <begin position="6"/>
        <end position="25"/>
    </location>
</feature>
<comment type="subcellular location">
    <subcellularLocation>
        <location evidence="1">Membrane</location>
        <topology evidence="1">Multi-pass membrane protein</topology>
    </subcellularLocation>
</comment>
<dbReference type="AlphaFoldDB" id="A0A1G6NTM8"/>
<name>A0A1G6NTM8_9BRAD</name>
<evidence type="ECO:0000256" key="3">
    <source>
        <dbReference type="ARBA" id="ARBA00022989"/>
    </source>
</evidence>
<keyword evidence="3 5" id="KW-1133">Transmembrane helix</keyword>
<feature type="transmembrane region" description="Helical" evidence="5">
    <location>
        <begin position="65"/>
        <end position="82"/>
    </location>
</feature>
<evidence type="ECO:0000256" key="1">
    <source>
        <dbReference type="ARBA" id="ARBA00004141"/>
    </source>
</evidence>
<dbReference type="GO" id="GO:0016020">
    <property type="term" value="C:membrane"/>
    <property type="evidence" value="ECO:0007669"/>
    <property type="project" value="UniProtKB-SubCell"/>
</dbReference>
<sequence>MNLFDLAVILGSVFAVVTGFTTGLLRSAVTILAYLVAMPLAVAALAMIGPHIATLPSSPFPPNGVLLFGLFLLIGVILGKMARTMLDDTIGSEIGIGDRLGGALLGAIRVGLVVTTLVLAFDQLVPLARQPQFLNGSQLRPLFSAAGQAGFRSLPPEATMAIERLRREQRI</sequence>